<evidence type="ECO:0000313" key="1">
    <source>
        <dbReference type="EMBL" id="MDH6194051.1"/>
    </source>
</evidence>
<organism evidence="1 2">
    <name type="scientific">Mycolicibacterium frederiksbergense</name>
    <dbReference type="NCBI Taxonomy" id="117567"/>
    <lineage>
        <taxon>Bacteria</taxon>
        <taxon>Bacillati</taxon>
        <taxon>Actinomycetota</taxon>
        <taxon>Actinomycetes</taxon>
        <taxon>Mycobacteriales</taxon>
        <taxon>Mycobacteriaceae</taxon>
        <taxon>Mycolicibacterium</taxon>
    </lineage>
</organism>
<evidence type="ECO:0000313" key="2">
    <source>
        <dbReference type="Proteomes" id="UP001160130"/>
    </source>
</evidence>
<reference evidence="1 2" key="1">
    <citation type="submission" date="2023-04" db="EMBL/GenBank/DDBJ databases">
        <title>Forest soil microbial communities from Buena Vista Peninsula, Colon Province, Panama.</title>
        <authorList>
            <person name="Bouskill N."/>
        </authorList>
    </citation>
    <scope>NUCLEOTIDE SEQUENCE [LARGE SCALE GENOMIC DNA]</scope>
    <source>
        <strain evidence="1 2">AC80</strain>
    </source>
</reference>
<keyword evidence="2" id="KW-1185">Reference proteome</keyword>
<dbReference type="Gene3D" id="2.60.120.620">
    <property type="entry name" value="q2cbj1_9rhob like domain"/>
    <property type="match status" value="1"/>
</dbReference>
<dbReference type="InterPro" id="IPR018724">
    <property type="entry name" value="2OG-Fe_dioxygenase"/>
</dbReference>
<dbReference type="Proteomes" id="UP001160130">
    <property type="component" value="Unassembled WGS sequence"/>
</dbReference>
<accession>A0ABT6KTK3</accession>
<dbReference type="RefSeq" id="WP_280830702.1">
    <property type="nucleotide sequence ID" value="NZ_JARXVE010000001.1"/>
</dbReference>
<protein>
    <recommendedName>
        <fullName evidence="3">2OG-Fe dioxygenase family protein</fullName>
    </recommendedName>
</protein>
<gene>
    <name evidence="1" type="ORF">M2272_000672</name>
</gene>
<name>A0ABT6KTK3_9MYCO</name>
<evidence type="ECO:0008006" key="3">
    <source>
        <dbReference type="Google" id="ProtNLM"/>
    </source>
</evidence>
<sequence length="248" mass="26693">MTVDSTEPTTIRDRIADGIITPGHLVLTPAETMSLAGADPHAWDQFAAEWDHLAPDRHMADGGTYRLRRYSSFALDTRTSELAQLPHAPYVQSSYINPLNGGVMRQFEPCTASFCSSAVLRGLLTGLGSALTHAHGGPTWNIKLHPYRITARADADGKPAPEGRHRDGVAYIGSLLISRHQVVGGVSSVHTLTGRELASVTLRERGQLLLGDDRYTTHAVTPVTPASGYEAGFRDVLVIAFTAPEDAS</sequence>
<dbReference type="EMBL" id="JARXVE010000001">
    <property type="protein sequence ID" value="MDH6194051.1"/>
    <property type="molecule type" value="Genomic_DNA"/>
</dbReference>
<comment type="caution">
    <text evidence="1">The sequence shown here is derived from an EMBL/GenBank/DDBJ whole genome shotgun (WGS) entry which is preliminary data.</text>
</comment>
<dbReference type="Pfam" id="PF10014">
    <property type="entry name" value="2OG-Fe_Oxy_2"/>
    <property type="match status" value="1"/>
</dbReference>
<proteinExistence type="predicted"/>